<reference evidence="1 2" key="1">
    <citation type="journal article" date="2015" name="Genome Announc.">
        <title>Expanding the biotechnology potential of lactobacilli through comparative genomics of 213 strains and associated genera.</title>
        <authorList>
            <person name="Sun Z."/>
            <person name="Harris H.M."/>
            <person name="McCann A."/>
            <person name="Guo C."/>
            <person name="Argimon S."/>
            <person name="Zhang W."/>
            <person name="Yang X."/>
            <person name="Jeffery I.B."/>
            <person name="Cooney J.C."/>
            <person name="Kagawa T.F."/>
            <person name="Liu W."/>
            <person name="Song Y."/>
            <person name="Salvetti E."/>
            <person name="Wrobel A."/>
            <person name="Rasinkangas P."/>
            <person name="Parkhill J."/>
            <person name="Rea M.C."/>
            <person name="O'Sullivan O."/>
            <person name="Ritari J."/>
            <person name="Douillard F.P."/>
            <person name="Paul Ross R."/>
            <person name="Yang R."/>
            <person name="Briner A.E."/>
            <person name="Felis G.E."/>
            <person name="de Vos W.M."/>
            <person name="Barrangou R."/>
            <person name="Klaenhammer T.R."/>
            <person name="Caufield P.W."/>
            <person name="Cui Y."/>
            <person name="Zhang H."/>
            <person name="O'Toole P.W."/>
        </authorList>
    </citation>
    <scope>NUCLEOTIDE SEQUENCE [LARGE SCALE GENOMIC DNA]</scope>
    <source>
        <strain evidence="1 2">DSM 21376</strain>
    </source>
</reference>
<protein>
    <submittedName>
        <fullName evidence="1">Uncharacterized protein</fullName>
    </submittedName>
</protein>
<dbReference type="Proteomes" id="UP000050961">
    <property type="component" value="Unassembled WGS sequence"/>
</dbReference>
<proteinExistence type="predicted"/>
<evidence type="ECO:0000313" key="1">
    <source>
        <dbReference type="EMBL" id="KRN05546.1"/>
    </source>
</evidence>
<comment type="caution">
    <text evidence="1">The sequence shown here is derived from an EMBL/GenBank/DDBJ whole genome shotgun (WGS) entry which is preliminary data.</text>
</comment>
<organism evidence="1 2">
    <name type="scientific">Liquorilactobacillus sucicola DSM 21376 = JCM 15457</name>
    <dbReference type="NCBI Taxonomy" id="1423806"/>
    <lineage>
        <taxon>Bacteria</taxon>
        <taxon>Bacillati</taxon>
        <taxon>Bacillota</taxon>
        <taxon>Bacilli</taxon>
        <taxon>Lactobacillales</taxon>
        <taxon>Lactobacillaceae</taxon>
        <taxon>Liquorilactobacillus</taxon>
    </lineage>
</organism>
<dbReference type="eggNOG" id="COG3070">
    <property type="taxonomic scope" value="Bacteria"/>
</dbReference>
<sequence>MMGKYLLYYKKKIVGEVYDDRLLVKPIKAAVEYMPHAEYKLRLNIIAYRGSGQTRLQHLAFKNMLINIFIIKY</sequence>
<dbReference type="STRING" id="1423806.FD15_GL002108"/>
<dbReference type="EMBL" id="AYZF01000017">
    <property type="protein sequence ID" value="KRN05546.1"/>
    <property type="molecule type" value="Genomic_DNA"/>
</dbReference>
<dbReference type="AlphaFoldDB" id="A0A023CUT4"/>
<accession>A0A023CUT4</accession>
<name>A0A023CUT4_9LACO</name>
<dbReference type="PATRIC" id="fig|1423806.3.peg.2148"/>
<evidence type="ECO:0000313" key="2">
    <source>
        <dbReference type="Proteomes" id="UP000050961"/>
    </source>
</evidence>
<gene>
    <name evidence="1" type="ORF">FD15_GL002108</name>
</gene>
<keyword evidence="2" id="KW-1185">Reference proteome</keyword>